<keyword evidence="2" id="KW-0813">Transport</keyword>
<dbReference type="GO" id="GO:0016887">
    <property type="term" value="F:ATP hydrolysis activity"/>
    <property type="evidence" value="ECO:0007669"/>
    <property type="project" value="InterPro"/>
</dbReference>
<dbReference type="KEGG" id="tta:Theth_1757"/>
<dbReference type="PROSITE" id="PS00211">
    <property type="entry name" value="ABC_TRANSPORTER_1"/>
    <property type="match status" value="1"/>
</dbReference>
<evidence type="ECO:0000313" key="6">
    <source>
        <dbReference type="EMBL" id="AEH51801.1"/>
    </source>
</evidence>
<dbReference type="SMART" id="SM00382">
    <property type="entry name" value="AAA"/>
    <property type="match status" value="1"/>
</dbReference>
<evidence type="ECO:0000256" key="2">
    <source>
        <dbReference type="ARBA" id="ARBA00022448"/>
    </source>
</evidence>
<reference evidence="6 7" key="1">
    <citation type="submission" date="2010-11" db="EMBL/GenBank/DDBJ databases">
        <title>The complete genome of Thermotoga thermarum DSM 5069.</title>
        <authorList>
            <consortium name="US DOE Joint Genome Institute (JGI-PGF)"/>
            <person name="Lucas S."/>
            <person name="Copeland A."/>
            <person name="Lapidus A."/>
            <person name="Bruce D."/>
            <person name="Goodwin L."/>
            <person name="Pitluck S."/>
            <person name="Kyrpides N."/>
            <person name="Mavromatis K."/>
            <person name="Ivanova N."/>
            <person name="Zeytun A."/>
            <person name="Brettin T."/>
            <person name="Detter J.C."/>
            <person name="Tapia R."/>
            <person name="Han C."/>
            <person name="Land M."/>
            <person name="Hauser L."/>
            <person name="Markowitz V."/>
            <person name="Cheng J.-F."/>
            <person name="Hugenholtz P."/>
            <person name="Woyke T."/>
            <person name="Wu D."/>
            <person name="Spring S."/>
            <person name="Schroeder M."/>
            <person name="Brambilla E."/>
            <person name="Klenk H.-P."/>
            <person name="Eisen J.A."/>
        </authorList>
    </citation>
    <scope>NUCLEOTIDE SEQUENCE [LARGE SCALE GENOMIC DNA]</scope>
    <source>
        <strain evidence="6 7">DSM 5069</strain>
    </source>
</reference>
<comment type="similarity">
    <text evidence="1">Belongs to the ABC transporter superfamily.</text>
</comment>
<dbReference type="InterPro" id="IPR003593">
    <property type="entry name" value="AAA+_ATPase"/>
</dbReference>
<feature type="domain" description="ABC transporter" evidence="5">
    <location>
        <begin position="3"/>
        <end position="228"/>
    </location>
</feature>
<evidence type="ECO:0000256" key="1">
    <source>
        <dbReference type="ARBA" id="ARBA00005417"/>
    </source>
</evidence>
<name>F7YVX6_9THEM</name>
<dbReference type="RefSeq" id="WP_013933009.1">
    <property type="nucleotide sequence ID" value="NC_015707.1"/>
</dbReference>
<keyword evidence="4" id="KW-0067">ATP-binding</keyword>
<dbReference type="GO" id="GO:0005524">
    <property type="term" value="F:ATP binding"/>
    <property type="evidence" value="ECO:0007669"/>
    <property type="project" value="UniProtKB-KW"/>
</dbReference>
<sequence length="286" mass="33109">MVIEVKGLTKYYGKTKAIENVSFSVKEGEIVGFVGPNGAGKTTTIRIILGLLKPTSGKVYVFGKDVQKDYANINSQVGYIPGEVNYYPGVKVKEFLKYALRFHKDVDRDYFDFLCDMLKIEMDKKVEDLSLGNKKKLAIVQAFVHRPKLYIFDEPTNGLDPLQKQLYDLIRKERAERGATFFFSSHNLSEVQKLCDRVIFIRKGQLIKEPSEYFNMKKVRMLSNSNCSDLKNLANVFNFKEQSGMKEFYYNGKINNLLEKLKEYDIEDLIIEDVSLEEIFEELYKN</sequence>
<organism evidence="6 7">
    <name type="scientific">Pseudothermotoga thermarum DSM 5069</name>
    <dbReference type="NCBI Taxonomy" id="688269"/>
    <lineage>
        <taxon>Bacteria</taxon>
        <taxon>Thermotogati</taxon>
        <taxon>Thermotogota</taxon>
        <taxon>Thermotogae</taxon>
        <taxon>Thermotogales</taxon>
        <taxon>Thermotogaceae</taxon>
        <taxon>Pseudothermotoga</taxon>
    </lineage>
</organism>
<evidence type="ECO:0000259" key="5">
    <source>
        <dbReference type="PROSITE" id="PS50893"/>
    </source>
</evidence>
<dbReference type="AlphaFoldDB" id="F7YVX6"/>
<dbReference type="PATRIC" id="fig|688269.3.peg.1810"/>
<dbReference type="OrthoDB" id="9804819at2"/>
<dbReference type="STRING" id="688269.Theth_1757"/>
<proteinExistence type="inferred from homology"/>
<dbReference type="Pfam" id="PF00005">
    <property type="entry name" value="ABC_tran"/>
    <property type="match status" value="1"/>
</dbReference>
<dbReference type="PROSITE" id="PS50893">
    <property type="entry name" value="ABC_TRANSPORTER_2"/>
    <property type="match status" value="1"/>
</dbReference>
<keyword evidence="3" id="KW-0547">Nucleotide-binding</keyword>
<dbReference type="Proteomes" id="UP000006804">
    <property type="component" value="Chromosome"/>
</dbReference>
<dbReference type="InterPro" id="IPR050763">
    <property type="entry name" value="ABC_transporter_ATP-binding"/>
</dbReference>
<dbReference type="SUPFAM" id="SSF52540">
    <property type="entry name" value="P-loop containing nucleoside triphosphate hydrolases"/>
    <property type="match status" value="1"/>
</dbReference>
<dbReference type="PANTHER" id="PTHR42711">
    <property type="entry name" value="ABC TRANSPORTER ATP-BINDING PROTEIN"/>
    <property type="match status" value="1"/>
</dbReference>
<dbReference type="InterPro" id="IPR027417">
    <property type="entry name" value="P-loop_NTPase"/>
</dbReference>
<accession>F7YVX6</accession>
<gene>
    <name evidence="6" type="ORF">Theth_1757</name>
</gene>
<evidence type="ECO:0000313" key="7">
    <source>
        <dbReference type="Proteomes" id="UP000006804"/>
    </source>
</evidence>
<dbReference type="eggNOG" id="COG1131">
    <property type="taxonomic scope" value="Bacteria"/>
</dbReference>
<evidence type="ECO:0000256" key="3">
    <source>
        <dbReference type="ARBA" id="ARBA00022741"/>
    </source>
</evidence>
<keyword evidence="7" id="KW-1185">Reference proteome</keyword>
<dbReference type="Gene3D" id="3.40.50.300">
    <property type="entry name" value="P-loop containing nucleotide triphosphate hydrolases"/>
    <property type="match status" value="1"/>
</dbReference>
<protein>
    <submittedName>
        <fullName evidence="6">ABC transporter related protein</fullName>
    </submittedName>
</protein>
<dbReference type="HOGENOM" id="CLU_000604_1_2_0"/>
<dbReference type="InterPro" id="IPR003439">
    <property type="entry name" value="ABC_transporter-like_ATP-bd"/>
</dbReference>
<dbReference type="PANTHER" id="PTHR42711:SF5">
    <property type="entry name" value="ABC TRANSPORTER ATP-BINDING PROTEIN NATA"/>
    <property type="match status" value="1"/>
</dbReference>
<dbReference type="InterPro" id="IPR017871">
    <property type="entry name" value="ABC_transporter-like_CS"/>
</dbReference>
<evidence type="ECO:0000256" key="4">
    <source>
        <dbReference type="ARBA" id="ARBA00022840"/>
    </source>
</evidence>
<dbReference type="EMBL" id="CP002351">
    <property type="protein sequence ID" value="AEH51801.1"/>
    <property type="molecule type" value="Genomic_DNA"/>
</dbReference>
<dbReference type="CDD" id="cd03230">
    <property type="entry name" value="ABC_DR_subfamily_A"/>
    <property type="match status" value="1"/>
</dbReference>